<evidence type="ECO:0000313" key="2">
    <source>
        <dbReference type="Proteomes" id="UP000018884"/>
    </source>
</evidence>
<dbReference type="GeneID" id="18499839"/>
<protein>
    <submittedName>
        <fullName evidence="1">Uncharacterized protein</fullName>
    </submittedName>
</protein>
<keyword evidence="2" id="KW-1185">Reference proteome</keyword>
<reference evidence="1 2" key="1">
    <citation type="submission" date="2012-11" db="EMBL/GenBank/DDBJ databases">
        <title>Comeplete Genome Sequence Of a Novel Gaint Bacteriophage VH7D that Infects Vibrio harveyi.</title>
        <authorList>
            <person name="Luo Z."/>
            <person name="Yu Y."/>
        </authorList>
    </citation>
    <scope>NUCLEOTIDE SEQUENCE [LARGE SCALE GENOMIC DNA]</scope>
</reference>
<accession>V9LZ63</accession>
<dbReference type="Proteomes" id="UP000018884">
    <property type="component" value="Segment"/>
</dbReference>
<organism evidence="1 2">
    <name type="scientific">Vibrio phage VH7D</name>
    <dbReference type="NCBI Taxonomy" id="1262539"/>
    <lineage>
        <taxon>Viruses</taxon>
        <taxon>Duplodnaviria</taxon>
        <taxon>Heunggongvirae</taxon>
        <taxon>Uroviricota</taxon>
        <taxon>Caudoviricetes</taxon>
        <taxon>Pantevenvirales</taxon>
        <taxon>Straboviridae</taxon>
        <taxon>Schizotequatrovirus</taxon>
        <taxon>Schizotequatrovirus vh7d</taxon>
    </lineage>
</organism>
<proteinExistence type="predicted"/>
<sequence length="117" mass="13311">MYYSYIETTTTKENIMITLSTNKEQLAIFCVLDSALSAPIMNFVKTKTVLDSTVYELELLYHLELSREDVLALAKAVQASDFDHVDEIGLIFNESMSEMLFEIYEENDTESVHGIAL</sequence>
<name>V9LZ63_9CAUD</name>
<dbReference type="RefSeq" id="YP_009006207.1">
    <property type="nucleotide sequence ID" value="NC_023568.1"/>
</dbReference>
<evidence type="ECO:0000313" key="1">
    <source>
        <dbReference type="EMBL" id="AGB06920.1"/>
    </source>
</evidence>
<dbReference type="EMBL" id="KC131129">
    <property type="protein sequence ID" value="AGB06920.1"/>
    <property type="molecule type" value="Genomic_DNA"/>
</dbReference>
<dbReference type="KEGG" id="vg:18499839"/>